<name>A0A4S1DY42_9FLAO</name>
<protein>
    <submittedName>
        <fullName evidence="2">Uncharacterized protein</fullName>
    </submittedName>
</protein>
<evidence type="ECO:0000313" key="3">
    <source>
        <dbReference type="Proteomes" id="UP000307602"/>
    </source>
</evidence>
<accession>A0A4S1DY42</accession>
<dbReference type="EMBL" id="SRSO01000010">
    <property type="protein sequence ID" value="TGV02885.1"/>
    <property type="molecule type" value="Genomic_DNA"/>
</dbReference>
<organism evidence="2 3">
    <name type="scientific">Flavivirga rizhaonensis</name>
    <dbReference type="NCBI Taxonomy" id="2559571"/>
    <lineage>
        <taxon>Bacteria</taxon>
        <taxon>Pseudomonadati</taxon>
        <taxon>Bacteroidota</taxon>
        <taxon>Flavobacteriia</taxon>
        <taxon>Flavobacteriales</taxon>
        <taxon>Flavobacteriaceae</taxon>
        <taxon>Flavivirga</taxon>
    </lineage>
</organism>
<proteinExistence type="predicted"/>
<evidence type="ECO:0000313" key="2">
    <source>
        <dbReference type="EMBL" id="TGV02885.1"/>
    </source>
</evidence>
<evidence type="ECO:0000256" key="1">
    <source>
        <dbReference type="SAM" id="Phobius"/>
    </source>
</evidence>
<reference evidence="2 3" key="1">
    <citation type="submission" date="2019-04" db="EMBL/GenBank/DDBJ databases">
        <authorList>
            <person name="Liu A."/>
        </authorList>
    </citation>
    <scope>NUCLEOTIDE SEQUENCE [LARGE SCALE GENOMIC DNA]</scope>
    <source>
        <strain evidence="2 3">RZ03</strain>
    </source>
</reference>
<comment type="caution">
    <text evidence="2">The sequence shown here is derived from an EMBL/GenBank/DDBJ whole genome shotgun (WGS) entry which is preliminary data.</text>
</comment>
<keyword evidence="1" id="KW-0812">Transmembrane</keyword>
<sequence>MSEKLVTIKEVVLTNNCPECYSKEGLRLSFKQKIIDTKFYKSITSKISHEITCKTCKMIIYPVKWTDDIERVFEYHKKAFVPKKASTYLKKASWIAIILTSIIIITAITLAVVYPFNL</sequence>
<dbReference type="RefSeq" id="WP_135876895.1">
    <property type="nucleotide sequence ID" value="NZ_SRSO01000010.1"/>
</dbReference>
<dbReference type="OrthoDB" id="1139350at2"/>
<dbReference type="Proteomes" id="UP000307602">
    <property type="component" value="Unassembled WGS sequence"/>
</dbReference>
<feature type="transmembrane region" description="Helical" evidence="1">
    <location>
        <begin position="92"/>
        <end position="116"/>
    </location>
</feature>
<dbReference type="AlphaFoldDB" id="A0A4S1DY42"/>
<keyword evidence="3" id="KW-1185">Reference proteome</keyword>
<keyword evidence="1" id="KW-1133">Transmembrane helix</keyword>
<keyword evidence="1" id="KW-0472">Membrane</keyword>
<gene>
    <name evidence="2" type="ORF">EM932_09220</name>
</gene>